<organism evidence="3 4">
    <name type="scientific">Camellia sinensis</name>
    <name type="common">Tea plant</name>
    <name type="synonym">Thea sinensis</name>
    <dbReference type="NCBI Taxonomy" id="4442"/>
    <lineage>
        <taxon>Eukaryota</taxon>
        <taxon>Viridiplantae</taxon>
        <taxon>Streptophyta</taxon>
        <taxon>Embryophyta</taxon>
        <taxon>Tracheophyta</taxon>
        <taxon>Spermatophyta</taxon>
        <taxon>Magnoliopsida</taxon>
        <taxon>eudicotyledons</taxon>
        <taxon>Gunneridae</taxon>
        <taxon>Pentapetalae</taxon>
        <taxon>asterids</taxon>
        <taxon>Ericales</taxon>
        <taxon>Theaceae</taxon>
        <taxon>Camellia</taxon>
    </lineage>
</organism>
<reference evidence="3 4" key="2">
    <citation type="submission" date="2020-07" db="EMBL/GenBank/DDBJ databases">
        <title>Genome assembly of wild tea tree DASZ reveals pedigree and selection history of tea varieties.</title>
        <authorList>
            <person name="Zhang W."/>
        </authorList>
    </citation>
    <scope>NUCLEOTIDE SEQUENCE [LARGE SCALE GENOMIC DNA]</scope>
    <source>
        <strain evidence="4">cv. G240</strain>
        <tissue evidence="3">Leaf</tissue>
    </source>
</reference>
<accession>A0A7J7GNP2</accession>
<dbReference type="GO" id="GO:0016624">
    <property type="term" value="F:oxidoreductase activity, acting on the aldehyde or oxo group of donors, disulfide as acceptor"/>
    <property type="evidence" value="ECO:0007669"/>
    <property type="project" value="InterPro"/>
</dbReference>
<dbReference type="SUPFAM" id="SSF52518">
    <property type="entry name" value="Thiamin diphosphate-binding fold (THDP-binding)"/>
    <property type="match status" value="1"/>
</dbReference>
<feature type="domain" description="Dehydrogenase E1 component" evidence="2">
    <location>
        <begin position="143"/>
        <end position="228"/>
    </location>
</feature>
<evidence type="ECO:0000313" key="3">
    <source>
        <dbReference type="EMBL" id="KAF5942412.1"/>
    </source>
</evidence>
<proteinExistence type="predicted"/>
<dbReference type="EMBL" id="JACBKZ010000009">
    <property type="protein sequence ID" value="KAF5942412.1"/>
    <property type="molecule type" value="Genomic_DNA"/>
</dbReference>
<gene>
    <name evidence="3" type="ORF">HYC85_020054</name>
</gene>
<dbReference type="Pfam" id="PF00676">
    <property type="entry name" value="E1_dh"/>
    <property type="match status" value="1"/>
</dbReference>
<protein>
    <recommendedName>
        <fullName evidence="2">Dehydrogenase E1 component domain-containing protein</fullName>
    </recommendedName>
</protein>
<dbReference type="GO" id="GO:0009083">
    <property type="term" value="P:branched-chain amino acid catabolic process"/>
    <property type="evidence" value="ECO:0007669"/>
    <property type="project" value="TreeGrafter"/>
</dbReference>
<dbReference type="Proteomes" id="UP000593564">
    <property type="component" value="Unassembled WGS sequence"/>
</dbReference>
<sequence>MAIWFNRSTTISHHYLKKRISFWENLGHSFHTNIYSPTNSIGENCRNPTPFFCESKALFGSRRFKSIKTGGEEDLQQDINGDHQNQGQDFPGGRIRFTSAMNFNSEFPMKRVPCYRVLDDNGHPIMHSGFRQVSKDDALKMYSSMVTLQTMDNIFYEAQRQGRISFYLTSYGEEAINIASAAALTQDDIVLPQYREHGVLLWRGFTLQEFANQCFGNKADYGKGGKCQFIMGPVHSITSMFHHRSLLSFLKLWVLLILSKWIERMHAPSLILGMVAAVREISTLV</sequence>
<comment type="caution">
    <text evidence="3">The sequence shown here is derived from an EMBL/GenBank/DDBJ whole genome shotgun (WGS) entry which is preliminary data.</text>
</comment>
<dbReference type="InterPro" id="IPR050771">
    <property type="entry name" value="Alpha-ketoacid_DH_E1_comp"/>
</dbReference>
<dbReference type="PANTHER" id="PTHR43380">
    <property type="entry name" value="2-OXOISOVALERATE DEHYDROGENASE SUBUNIT ALPHA, MITOCHONDRIAL"/>
    <property type="match status" value="1"/>
</dbReference>
<dbReference type="Gene3D" id="3.40.50.970">
    <property type="match status" value="1"/>
</dbReference>
<reference evidence="4" key="1">
    <citation type="journal article" date="2020" name="Nat. Commun.">
        <title>Genome assembly of wild tea tree DASZ reveals pedigree and selection history of tea varieties.</title>
        <authorList>
            <person name="Zhang W."/>
            <person name="Zhang Y."/>
            <person name="Qiu H."/>
            <person name="Guo Y."/>
            <person name="Wan H."/>
            <person name="Zhang X."/>
            <person name="Scossa F."/>
            <person name="Alseekh S."/>
            <person name="Zhang Q."/>
            <person name="Wang P."/>
            <person name="Xu L."/>
            <person name="Schmidt M.H."/>
            <person name="Jia X."/>
            <person name="Li D."/>
            <person name="Zhu A."/>
            <person name="Guo F."/>
            <person name="Chen W."/>
            <person name="Ni D."/>
            <person name="Usadel B."/>
            <person name="Fernie A.R."/>
            <person name="Wen W."/>
        </authorList>
    </citation>
    <scope>NUCLEOTIDE SEQUENCE [LARGE SCALE GENOMIC DNA]</scope>
    <source>
        <strain evidence="4">cv. G240</strain>
    </source>
</reference>
<keyword evidence="1" id="KW-0560">Oxidoreductase</keyword>
<evidence type="ECO:0000256" key="1">
    <source>
        <dbReference type="ARBA" id="ARBA00023002"/>
    </source>
</evidence>
<dbReference type="AlphaFoldDB" id="A0A7J7GNP2"/>
<dbReference type="InterPro" id="IPR029061">
    <property type="entry name" value="THDP-binding"/>
</dbReference>
<name>A0A7J7GNP2_CAMSI</name>
<keyword evidence="4" id="KW-1185">Reference proteome</keyword>
<dbReference type="PANTHER" id="PTHR43380:SF1">
    <property type="entry name" value="2-OXOISOVALERATE DEHYDROGENASE SUBUNIT ALPHA, MITOCHONDRIAL"/>
    <property type="match status" value="1"/>
</dbReference>
<dbReference type="InterPro" id="IPR001017">
    <property type="entry name" value="DH_E1"/>
</dbReference>
<evidence type="ECO:0000313" key="4">
    <source>
        <dbReference type="Proteomes" id="UP000593564"/>
    </source>
</evidence>
<evidence type="ECO:0000259" key="2">
    <source>
        <dbReference type="Pfam" id="PF00676"/>
    </source>
</evidence>